<proteinExistence type="inferred from homology"/>
<evidence type="ECO:0000256" key="6">
    <source>
        <dbReference type="ARBA" id="ARBA00023136"/>
    </source>
</evidence>
<reference evidence="9 10" key="1">
    <citation type="submission" date="2016-05" db="EMBL/GenBank/DDBJ databases">
        <title>Diversity and Homogeneity among Thermoacidophilic Verrucomicrobia Methanotrophs Linked with Geographical Origin.</title>
        <authorList>
            <person name="Erikstad H.-A."/>
            <person name="Smestad N.B."/>
            <person name="Ceballos R.M."/>
            <person name="Birkeland N.-K."/>
        </authorList>
    </citation>
    <scope>NUCLEOTIDE SEQUENCE [LARGE SCALE GENOMIC DNA]</scope>
    <source>
        <strain evidence="9 10">Phi</strain>
    </source>
</reference>
<dbReference type="GO" id="GO:0015031">
    <property type="term" value="P:protein transport"/>
    <property type="evidence" value="ECO:0007669"/>
    <property type="project" value="UniProtKB-KW"/>
</dbReference>
<evidence type="ECO:0000313" key="10">
    <source>
        <dbReference type="Proteomes" id="UP000297713"/>
    </source>
</evidence>
<keyword evidence="5 8" id="KW-1133">Transmembrane helix</keyword>
<evidence type="ECO:0000256" key="7">
    <source>
        <dbReference type="RuleBase" id="RU003879"/>
    </source>
</evidence>
<evidence type="ECO:0000256" key="3">
    <source>
        <dbReference type="ARBA" id="ARBA00022475"/>
    </source>
</evidence>
<gene>
    <name evidence="9" type="ORF">A7Q10_03705</name>
</gene>
<protein>
    <submittedName>
        <fullName evidence="9">Biopolymer transporter ExbD</fullName>
    </submittedName>
</protein>
<evidence type="ECO:0000313" key="9">
    <source>
        <dbReference type="EMBL" id="TFE72525.1"/>
    </source>
</evidence>
<dbReference type="InterPro" id="IPR003400">
    <property type="entry name" value="ExbD"/>
</dbReference>
<comment type="subcellular location">
    <subcellularLocation>
        <location evidence="1">Cell membrane</location>
        <topology evidence="1">Single-pass membrane protein</topology>
    </subcellularLocation>
    <subcellularLocation>
        <location evidence="7">Cell membrane</location>
        <topology evidence="7">Single-pass type II membrane protein</topology>
    </subcellularLocation>
</comment>
<name>A0A4Y8PIG8_9BACT</name>
<dbReference type="Proteomes" id="UP000297713">
    <property type="component" value="Unassembled WGS sequence"/>
</dbReference>
<keyword evidence="6 8" id="KW-0472">Membrane</keyword>
<dbReference type="Pfam" id="PF02472">
    <property type="entry name" value="ExbD"/>
    <property type="match status" value="1"/>
</dbReference>
<organism evidence="9 10">
    <name type="scientific">Methylacidiphilum caldifontis</name>
    <dbReference type="NCBI Taxonomy" id="2795386"/>
    <lineage>
        <taxon>Bacteria</taxon>
        <taxon>Pseudomonadati</taxon>
        <taxon>Verrucomicrobiota</taxon>
        <taxon>Methylacidiphilae</taxon>
        <taxon>Methylacidiphilales</taxon>
        <taxon>Methylacidiphilaceae</taxon>
        <taxon>Methylacidiphilum (ex Ratnadevi et al. 2023)</taxon>
    </lineage>
</organism>
<dbReference type="AlphaFoldDB" id="A0A4Y8PIG8"/>
<dbReference type="GO" id="GO:0005886">
    <property type="term" value="C:plasma membrane"/>
    <property type="evidence" value="ECO:0007669"/>
    <property type="project" value="UniProtKB-SubCell"/>
</dbReference>
<accession>A0A4Y8PIG8</accession>
<comment type="caution">
    <text evidence="9">The sequence shown here is derived from an EMBL/GenBank/DDBJ whole genome shotgun (WGS) entry which is preliminary data.</text>
</comment>
<feature type="transmembrane region" description="Helical" evidence="8">
    <location>
        <begin position="12"/>
        <end position="37"/>
    </location>
</feature>
<keyword evidence="10" id="KW-1185">Reference proteome</keyword>
<sequence length="150" mass="16632">MKLRPRLNPMTGTINAVPLVNVVLLLLFFFLLGSSFVTLPGIVVELPKSPFGISVPLSNLIVSVFLEPEKKDSSSDLTTKRSALFYINDQEVSLEELKKMVPLLASQHPNQMVIIKADKEVPQAYIIELTNLFLAQNFSVLLATQPDGEH</sequence>
<dbReference type="OrthoDB" id="192262at2"/>
<evidence type="ECO:0000256" key="2">
    <source>
        <dbReference type="ARBA" id="ARBA00005811"/>
    </source>
</evidence>
<evidence type="ECO:0000256" key="8">
    <source>
        <dbReference type="SAM" id="Phobius"/>
    </source>
</evidence>
<dbReference type="PANTHER" id="PTHR30558">
    <property type="entry name" value="EXBD MEMBRANE COMPONENT OF PMF-DRIVEN MACROMOLECULE IMPORT SYSTEM"/>
    <property type="match status" value="1"/>
</dbReference>
<evidence type="ECO:0000256" key="1">
    <source>
        <dbReference type="ARBA" id="ARBA00004162"/>
    </source>
</evidence>
<keyword evidence="7" id="KW-0813">Transport</keyword>
<comment type="similarity">
    <text evidence="2 7">Belongs to the ExbD/TolR family.</text>
</comment>
<keyword evidence="7" id="KW-0653">Protein transport</keyword>
<evidence type="ECO:0000256" key="5">
    <source>
        <dbReference type="ARBA" id="ARBA00022989"/>
    </source>
</evidence>
<keyword evidence="3" id="KW-1003">Cell membrane</keyword>
<dbReference type="EMBL" id="LXQC01000024">
    <property type="protein sequence ID" value="TFE72525.1"/>
    <property type="molecule type" value="Genomic_DNA"/>
</dbReference>
<evidence type="ECO:0000256" key="4">
    <source>
        <dbReference type="ARBA" id="ARBA00022692"/>
    </source>
</evidence>
<dbReference type="Gene3D" id="3.30.420.270">
    <property type="match status" value="1"/>
</dbReference>
<dbReference type="GO" id="GO:0022857">
    <property type="term" value="F:transmembrane transporter activity"/>
    <property type="evidence" value="ECO:0007669"/>
    <property type="project" value="InterPro"/>
</dbReference>
<keyword evidence="4 7" id="KW-0812">Transmembrane</keyword>